<evidence type="ECO:0000256" key="2">
    <source>
        <dbReference type="ARBA" id="ARBA00009298"/>
    </source>
</evidence>
<organism evidence="9 10">
    <name type="scientific">Gluconobacter vitians</name>
    <dbReference type="NCBI Taxonomy" id="2728102"/>
    <lineage>
        <taxon>Bacteria</taxon>
        <taxon>Pseudomonadati</taxon>
        <taxon>Pseudomonadota</taxon>
        <taxon>Alphaproteobacteria</taxon>
        <taxon>Acetobacterales</taxon>
        <taxon>Acetobacteraceae</taxon>
        <taxon>Gluconobacter</taxon>
    </lineage>
</organism>
<evidence type="ECO:0000256" key="3">
    <source>
        <dbReference type="ARBA" id="ARBA00022475"/>
    </source>
</evidence>
<dbReference type="PANTHER" id="PTHR33778:SF1">
    <property type="entry name" value="MAGNESIUM TRANSPORTER YHID-RELATED"/>
    <property type="match status" value="1"/>
</dbReference>
<protein>
    <recommendedName>
        <fullName evidence="7">Protein MgtC</fullName>
    </recommendedName>
</protein>
<dbReference type="InterPro" id="IPR049177">
    <property type="entry name" value="MgtC_SapB_SrpB_YhiD_N"/>
</dbReference>
<evidence type="ECO:0000256" key="7">
    <source>
        <dbReference type="RuleBase" id="RU365041"/>
    </source>
</evidence>
<keyword evidence="5 7" id="KW-1133">Transmembrane helix</keyword>
<feature type="transmembrane region" description="Helical" evidence="7">
    <location>
        <begin position="39"/>
        <end position="58"/>
    </location>
</feature>
<dbReference type="PANTHER" id="PTHR33778">
    <property type="entry name" value="PROTEIN MGTC"/>
    <property type="match status" value="1"/>
</dbReference>
<feature type="transmembrane region" description="Helical" evidence="7">
    <location>
        <begin position="73"/>
        <end position="93"/>
    </location>
</feature>
<keyword evidence="7" id="KW-0997">Cell inner membrane</keyword>
<feature type="transmembrane region" description="Helical" evidence="7">
    <location>
        <begin position="6"/>
        <end position="27"/>
    </location>
</feature>
<dbReference type="PRINTS" id="PR01837">
    <property type="entry name" value="MGTCSAPBPROT"/>
</dbReference>
<comment type="similarity">
    <text evidence="2 7">Belongs to the MgtC/SapB family.</text>
</comment>
<comment type="caution">
    <text evidence="9">The sequence shown here is derived from an EMBL/GenBank/DDBJ whole genome shotgun (WGS) entry which is preliminary data.</text>
</comment>
<dbReference type="Pfam" id="PF02308">
    <property type="entry name" value="MgtC"/>
    <property type="match status" value="1"/>
</dbReference>
<keyword evidence="4 7" id="KW-0812">Transmembrane</keyword>
<proteinExistence type="inferred from homology"/>
<evidence type="ECO:0000256" key="5">
    <source>
        <dbReference type="ARBA" id="ARBA00022989"/>
    </source>
</evidence>
<dbReference type="EMBL" id="JABCQG010000018">
    <property type="protein sequence ID" value="MBF0860013.1"/>
    <property type="molecule type" value="Genomic_DNA"/>
</dbReference>
<keyword evidence="10" id="KW-1185">Reference proteome</keyword>
<evidence type="ECO:0000259" key="8">
    <source>
        <dbReference type="Pfam" id="PF02308"/>
    </source>
</evidence>
<gene>
    <name evidence="9" type="ORF">HKD24_12425</name>
</gene>
<reference evidence="9 10" key="2">
    <citation type="submission" date="2020-11" db="EMBL/GenBank/DDBJ databases">
        <title>Description of novel Gluconobacter species.</title>
        <authorList>
            <person name="Cleenwerck I."/>
            <person name="Cnockaert M."/>
            <person name="Borremans W."/>
            <person name="Wieme A.D."/>
            <person name="De Vuyst L."/>
            <person name="Vandamme P."/>
        </authorList>
    </citation>
    <scope>NUCLEOTIDE SEQUENCE [LARGE SCALE GENOMIC DNA]</scope>
    <source>
        <strain evidence="9 10">LMG 31484</strain>
    </source>
</reference>
<dbReference type="InterPro" id="IPR003416">
    <property type="entry name" value="MgtC/SapB/SrpB/YhiD_fam"/>
</dbReference>
<reference evidence="10" key="1">
    <citation type="submission" date="2020-04" db="EMBL/GenBank/DDBJ databases">
        <title>Description of novel Gluconacetobacter.</title>
        <authorList>
            <person name="Sombolestani A."/>
        </authorList>
    </citation>
    <scope>NUCLEOTIDE SEQUENCE [LARGE SCALE GENOMIC DNA]</scope>
    <source>
        <strain evidence="10">LMG 31484</strain>
    </source>
</reference>
<evidence type="ECO:0000313" key="10">
    <source>
        <dbReference type="Proteomes" id="UP000623107"/>
    </source>
</evidence>
<feature type="domain" description="MgtC/SapB/SrpB/YhiD N-terminal" evidence="8">
    <location>
        <begin position="14"/>
        <end position="145"/>
    </location>
</feature>
<accession>A0ABR9Y7U8</accession>
<evidence type="ECO:0000313" key="9">
    <source>
        <dbReference type="EMBL" id="MBF0860013.1"/>
    </source>
</evidence>
<evidence type="ECO:0000256" key="4">
    <source>
        <dbReference type="ARBA" id="ARBA00022692"/>
    </source>
</evidence>
<keyword evidence="6 7" id="KW-0472">Membrane</keyword>
<dbReference type="Proteomes" id="UP000623107">
    <property type="component" value="Unassembled WGS sequence"/>
</dbReference>
<name>A0ABR9Y7U8_9PROT</name>
<sequence>MSLSDGWQDVMVRLAAALITGMVFGLNRDEHQRAAGLRTTTLVCLAACLAMVDANLLLQTGGKTAGSFATLDLMRLPLGILSGMGFIGAGAILRRGNIIHGVTTAATLWIVTVLGLCFGGGQILLGLTGAGLGFAVLSGLKYVERYLPQRQRCMLVFKTRHQDSGWHYILKKCAEHSVHIKQRQARYQNDEQTAEIHLELSWQNRTAMLDPLFLQSLNDHPDILWLDWQSLEMEE</sequence>
<evidence type="ECO:0000256" key="1">
    <source>
        <dbReference type="ARBA" id="ARBA00004651"/>
    </source>
</evidence>
<comment type="subcellular location">
    <subcellularLocation>
        <location evidence="7">Cell inner membrane</location>
        <topology evidence="7">Multi-pass membrane protein</topology>
    </subcellularLocation>
    <subcellularLocation>
        <location evidence="1">Cell membrane</location>
        <topology evidence="1">Multi-pass membrane protein</topology>
    </subcellularLocation>
</comment>
<keyword evidence="3" id="KW-1003">Cell membrane</keyword>
<evidence type="ECO:0000256" key="6">
    <source>
        <dbReference type="ARBA" id="ARBA00023136"/>
    </source>
</evidence>
<feature type="transmembrane region" description="Helical" evidence="7">
    <location>
        <begin position="98"/>
        <end position="116"/>
    </location>
</feature>